<name>A0A017SVL3_9BACT</name>
<proteinExistence type="predicted"/>
<dbReference type="Proteomes" id="UP000019678">
    <property type="component" value="Unassembled WGS sequence"/>
</dbReference>
<evidence type="ECO:0000259" key="3">
    <source>
        <dbReference type="PROSITE" id="PS50110"/>
    </source>
</evidence>
<dbReference type="InterPro" id="IPR011006">
    <property type="entry name" value="CheY-like_superfamily"/>
</dbReference>
<evidence type="ECO:0000313" key="5">
    <source>
        <dbReference type="Proteomes" id="UP000019678"/>
    </source>
</evidence>
<dbReference type="CDD" id="cd00156">
    <property type="entry name" value="REC"/>
    <property type="match status" value="1"/>
</dbReference>
<dbReference type="InterPro" id="IPR001789">
    <property type="entry name" value="Sig_transdc_resp-reg_receiver"/>
</dbReference>
<dbReference type="AlphaFoldDB" id="A0A017SVL3"/>
<evidence type="ECO:0000313" key="4">
    <source>
        <dbReference type="EMBL" id="EYF00999.1"/>
    </source>
</evidence>
<dbReference type="SUPFAM" id="SSF52172">
    <property type="entry name" value="CheY-like"/>
    <property type="match status" value="1"/>
</dbReference>
<dbReference type="STRING" id="1192034.CAP_8786"/>
<dbReference type="Gene3D" id="3.40.50.2300">
    <property type="match status" value="1"/>
</dbReference>
<organism evidence="4 5">
    <name type="scientific">Chondromyces apiculatus DSM 436</name>
    <dbReference type="NCBI Taxonomy" id="1192034"/>
    <lineage>
        <taxon>Bacteria</taxon>
        <taxon>Pseudomonadati</taxon>
        <taxon>Myxococcota</taxon>
        <taxon>Polyangia</taxon>
        <taxon>Polyangiales</taxon>
        <taxon>Polyangiaceae</taxon>
        <taxon>Chondromyces</taxon>
    </lineage>
</organism>
<dbReference type="SMART" id="SM00448">
    <property type="entry name" value="REC"/>
    <property type="match status" value="1"/>
</dbReference>
<dbReference type="PANTHER" id="PTHR44591:SF3">
    <property type="entry name" value="RESPONSE REGULATORY DOMAIN-CONTAINING PROTEIN"/>
    <property type="match status" value="1"/>
</dbReference>
<dbReference type="OrthoDB" id="5511264at2"/>
<reference evidence="4 5" key="1">
    <citation type="submission" date="2013-05" db="EMBL/GenBank/DDBJ databases">
        <title>Genome assembly of Chondromyces apiculatus DSM 436.</title>
        <authorList>
            <person name="Sharma G."/>
            <person name="Khatri I."/>
            <person name="Kaur C."/>
            <person name="Mayilraj S."/>
            <person name="Subramanian S."/>
        </authorList>
    </citation>
    <scope>NUCLEOTIDE SEQUENCE [LARGE SCALE GENOMIC DNA]</scope>
    <source>
        <strain evidence="4 5">DSM 436</strain>
    </source>
</reference>
<gene>
    <name evidence="4" type="ORF">CAP_8786</name>
</gene>
<sequence>MARILIVDDDPSFGQIMKRKLERAGFEVTMRDGPFGTIGELKRGGYDALLLDVLMPALDGGTLVQLIRGTESIRAVRVLLCSSMDALELKGLAEKLHVEGYIPKSTPLDEMVATVRAVLNQPAAS</sequence>
<feature type="modified residue" description="4-aspartylphosphate" evidence="2">
    <location>
        <position position="52"/>
    </location>
</feature>
<dbReference type="eggNOG" id="COG0745">
    <property type="taxonomic scope" value="Bacteria"/>
</dbReference>
<dbReference type="PROSITE" id="PS50110">
    <property type="entry name" value="RESPONSE_REGULATORY"/>
    <property type="match status" value="1"/>
</dbReference>
<dbReference type="RefSeq" id="WP_044250112.1">
    <property type="nucleotide sequence ID" value="NZ_ASRX01000092.1"/>
</dbReference>
<keyword evidence="1 2" id="KW-0597">Phosphoprotein</keyword>
<accession>A0A017SVL3</accession>
<dbReference type="PANTHER" id="PTHR44591">
    <property type="entry name" value="STRESS RESPONSE REGULATOR PROTEIN 1"/>
    <property type="match status" value="1"/>
</dbReference>
<feature type="domain" description="Response regulatory" evidence="3">
    <location>
        <begin position="3"/>
        <end position="119"/>
    </location>
</feature>
<dbReference type="EMBL" id="ASRX01000092">
    <property type="protein sequence ID" value="EYF00999.1"/>
    <property type="molecule type" value="Genomic_DNA"/>
</dbReference>
<dbReference type="GO" id="GO:0000160">
    <property type="term" value="P:phosphorelay signal transduction system"/>
    <property type="evidence" value="ECO:0007669"/>
    <property type="project" value="InterPro"/>
</dbReference>
<evidence type="ECO:0000256" key="2">
    <source>
        <dbReference type="PROSITE-ProRule" id="PRU00169"/>
    </source>
</evidence>
<evidence type="ECO:0000256" key="1">
    <source>
        <dbReference type="ARBA" id="ARBA00022553"/>
    </source>
</evidence>
<dbReference type="Pfam" id="PF00072">
    <property type="entry name" value="Response_reg"/>
    <property type="match status" value="1"/>
</dbReference>
<keyword evidence="5" id="KW-1185">Reference proteome</keyword>
<protein>
    <submittedName>
        <fullName evidence="4">Response regulator receiver protein</fullName>
    </submittedName>
</protein>
<dbReference type="InterPro" id="IPR050595">
    <property type="entry name" value="Bact_response_regulator"/>
</dbReference>
<comment type="caution">
    <text evidence="4">The sequence shown here is derived from an EMBL/GenBank/DDBJ whole genome shotgun (WGS) entry which is preliminary data.</text>
</comment>